<dbReference type="AlphaFoldDB" id="A0AAE0Z9K8"/>
<sequence length="147" mass="15918">MLICPGRRVKSYKSKDSSNELSLSKVQTSPKTSEGVKESDLPRDLLATKENAETCEQFRSRCGSVGRYALYGVCDCVSWGEQLSTGTVKIVNTPKKTGSILELDPRSRTGADRPERIHFADGEGKDIGLAIRFVSDAISTAEGDTSA</sequence>
<dbReference type="EMBL" id="JAWDGP010004327">
    <property type="protein sequence ID" value="KAK3765230.1"/>
    <property type="molecule type" value="Genomic_DNA"/>
</dbReference>
<evidence type="ECO:0000256" key="1">
    <source>
        <dbReference type="SAM" id="MobiDB-lite"/>
    </source>
</evidence>
<dbReference type="Proteomes" id="UP001283361">
    <property type="component" value="Unassembled WGS sequence"/>
</dbReference>
<accession>A0AAE0Z9K8</accession>
<proteinExistence type="predicted"/>
<name>A0AAE0Z9K8_9GAST</name>
<evidence type="ECO:0000313" key="3">
    <source>
        <dbReference type="Proteomes" id="UP001283361"/>
    </source>
</evidence>
<organism evidence="2 3">
    <name type="scientific">Elysia crispata</name>
    <name type="common">lettuce slug</name>
    <dbReference type="NCBI Taxonomy" id="231223"/>
    <lineage>
        <taxon>Eukaryota</taxon>
        <taxon>Metazoa</taxon>
        <taxon>Spiralia</taxon>
        <taxon>Lophotrochozoa</taxon>
        <taxon>Mollusca</taxon>
        <taxon>Gastropoda</taxon>
        <taxon>Heterobranchia</taxon>
        <taxon>Euthyneura</taxon>
        <taxon>Panpulmonata</taxon>
        <taxon>Sacoglossa</taxon>
        <taxon>Placobranchoidea</taxon>
        <taxon>Plakobranchidae</taxon>
        <taxon>Elysia</taxon>
    </lineage>
</organism>
<reference evidence="2" key="1">
    <citation type="journal article" date="2023" name="G3 (Bethesda)">
        <title>A reference genome for the long-term kleptoplast-retaining sea slug Elysia crispata morphotype clarki.</title>
        <authorList>
            <person name="Eastman K.E."/>
            <person name="Pendleton A.L."/>
            <person name="Shaikh M.A."/>
            <person name="Suttiyut T."/>
            <person name="Ogas R."/>
            <person name="Tomko P."/>
            <person name="Gavelis G."/>
            <person name="Widhalm J.R."/>
            <person name="Wisecaver J.H."/>
        </authorList>
    </citation>
    <scope>NUCLEOTIDE SEQUENCE</scope>
    <source>
        <strain evidence="2">ECLA1</strain>
    </source>
</reference>
<feature type="region of interest" description="Disordered" evidence="1">
    <location>
        <begin position="1"/>
        <end position="41"/>
    </location>
</feature>
<keyword evidence="3" id="KW-1185">Reference proteome</keyword>
<comment type="caution">
    <text evidence="2">The sequence shown here is derived from an EMBL/GenBank/DDBJ whole genome shotgun (WGS) entry which is preliminary data.</text>
</comment>
<protein>
    <submittedName>
        <fullName evidence="2">Uncharacterized protein</fullName>
    </submittedName>
</protein>
<evidence type="ECO:0000313" key="2">
    <source>
        <dbReference type="EMBL" id="KAK3765230.1"/>
    </source>
</evidence>
<feature type="compositionally biased region" description="Polar residues" evidence="1">
    <location>
        <begin position="19"/>
        <end position="32"/>
    </location>
</feature>
<gene>
    <name evidence="2" type="ORF">RRG08_051854</name>
</gene>